<evidence type="ECO:0000256" key="3">
    <source>
        <dbReference type="ARBA" id="ARBA00022801"/>
    </source>
</evidence>
<sequence>MLHRALLIALLLTLGLLGGCANFGHRPLPNEISETRREIVLEALGQVGRPYRYGGTTPDGFDCSGLARYVYGQSGVGLPRSTSEQHAFGKTVPLKQAQPGDLLFYRFGRGRGVDHVAIYLGEGKAVHAPVNGRKVMVARVDDPSWTKRFVDVVRVIP</sequence>
<organism evidence="6 7">
    <name type="scientific">Hydrocarboniphaga daqingensis</name>
    <dbReference type="NCBI Taxonomy" id="490188"/>
    <lineage>
        <taxon>Bacteria</taxon>
        <taxon>Pseudomonadati</taxon>
        <taxon>Pseudomonadota</taxon>
        <taxon>Gammaproteobacteria</taxon>
        <taxon>Nevskiales</taxon>
        <taxon>Nevskiaceae</taxon>
        <taxon>Hydrocarboniphaga</taxon>
    </lineage>
</organism>
<proteinExistence type="inferred from homology"/>
<dbReference type="PANTHER" id="PTHR47053:SF1">
    <property type="entry name" value="MUREIN DD-ENDOPEPTIDASE MEPH-RELATED"/>
    <property type="match status" value="1"/>
</dbReference>
<evidence type="ECO:0000313" key="7">
    <source>
        <dbReference type="Proteomes" id="UP000199758"/>
    </source>
</evidence>
<protein>
    <submittedName>
        <fullName evidence="6">NlpC/P60 family protein</fullName>
    </submittedName>
</protein>
<comment type="similarity">
    <text evidence="1">Belongs to the peptidase C40 family.</text>
</comment>
<dbReference type="InterPro" id="IPR051202">
    <property type="entry name" value="Peptidase_C40"/>
</dbReference>
<dbReference type="SUPFAM" id="SSF54001">
    <property type="entry name" value="Cysteine proteinases"/>
    <property type="match status" value="1"/>
</dbReference>
<evidence type="ECO:0000259" key="5">
    <source>
        <dbReference type="PROSITE" id="PS51935"/>
    </source>
</evidence>
<dbReference type="PROSITE" id="PS51257">
    <property type="entry name" value="PROKAR_LIPOPROTEIN"/>
    <property type="match status" value="1"/>
</dbReference>
<keyword evidence="2" id="KW-0645">Protease</keyword>
<accession>A0A1M5RVE0</accession>
<evidence type="ECO:0000256" key="4">
    <source>
        <dbReference type="ARBA" id="ARBA00022807"/>
    </source>
</evidence>
<gene>
    <name evidence="6" type="ORF">SAMN04488068_3228</name>
</gene>
<dbReference type="InterPro" id="IPR000064">
    <property type="entry name" value="NLP_P60_dom"/>
</dbReference>
<keyword evidence="4" id="KW-0788">Thiol protease</keyword>
<dbReference type="GO" id="GO:0008234">
    <property type="term" value="F:cysteine-type peptidase activity"/>
    <property type="evidence" value="ECO:0007669"/>
    <property type="project" value="UniProtKB-KW"/>
</dbReference>
<dbReference type="STRING" id="490188.SAMN04488068_3228"/>
<keyword evidence="7" id="KW-1185">Reference proteome</keyword>
<evidence type="ECO:0000256" key="1">
    <source>
        <dbReference type="ARBA" id="ARBA00007074"/>
    </source>
</evidence>
<dbReference type="Gene3D" id="3.90.1720.10">
    <property type="entry name" value="endopeptidase domain like (from Nostoc punctiforme)"/>
    <property type="match status" value="1"/>
</dbReference>
<dbReference type="Pfam" id="PF00877">
    <property type="entry name" value="NLPC_P60"/>
    <property type="match status" value="1"/>
</dbReference>
<reference evidence="6 7" key="1">
    <citation type="submission" date="2016-11" db="EMBL/GenBank/DDBJ databases">
        <authorList>
            <person name="Jaros S."/>
            <person name="Januszkiewicz K."/>
            <person name="Wedrychowicz H."/>
        </authorList>
    </citation>
    <scope>NUCLEOTIDE SEQUENCE [LARGE SCALE GENOMIC DNA]</scope>
    <source>
        <strain evidence="6 7">CGMCC 1.7049</strain>
    </source>
</reference>
<dbReference type="EMBL" id="FQWZ01000008">
    <property type="protein sequence ID" value="SHH30265.1"/>
    <property type="molecule type" value="Genomic_DNA"/>
</dbReference>
<name>A0A1M5RVE0_9GAMM</name>
<evidence type="ECO:0000256" key="2">
    <source>
        <dbReference type="ARBA" id="ARBA00022670"/>
    </source>
</evidence>
<evidence type="ECO:0000313" key="6">
    <source>
        <dbReference type="EMBL" id="SHH30265.1"/>
    </source>
</evidence>
<dbReference type="PROSITE" id="PS51935">
    <property type="entry name" value="NLPC_P60"/>
    <property type="match status" value="1"/>
</dbReference>
<dbReference type="Proteomes" id="UP000199758">
    <property type="component" value="Unassembled WGS sequence"/>
</dbReference>
<dbReference type="AlphaFoldDB" id="A0A1M5RVE0"/>
<keyword evidence="3" id="KW-0378">Hydrolase</keyword>
<dbReference type="InterPro" id="IPR038765">
    <property type="entry name" value="Papain-like_cys_pep_sf"/>
</dbReference>
<dbReference type="OrthoDB" id="9807055at2"/>
<dbReference type="GO" id="GO:0006508">
    <property type="term" value="P:proteolysis"/>
    <property type="evidence" value="ECO:0007669"/>
    <property type="project" value="UniProtKB-KW"/>
</dbReference>
<dbReference type="PANTHER" id="PTHR47053">
    <property type="entry name" value="MUREIN DD-ENDOPEPTIDASE MEPH-RELATED"/>
    <property type="match status" value="1"/>
</dbReference>
<feature type="domain" description="NlpC/P60" evidence="5">
    <location>
        <begin position="33"/>
        <end position="156"/>
    </location>
</feature>